<proteinExistence type="predicted"/>
<dbReference type="PANTHER" id="PTHR43805">
    <property type="entry name" value="GLYCEROPHOSPHORYL DIESTER PHOSPHODIESTERASE"/>
    <property type="match status" value="1"/>
</dbReference>
<dbReference type="InterPro" id="IPR017946">
    <property type="entry name" value="PLC-like_Pdiesterase_TIM-brl"/>
</dbReference>
<dbReference type="Proteomes" id="UP001342314">
    <property type="component" value="Unassembled WGS sequence"/>
</dbReference>
<protein>
    <recommendedName>
        <fullName evidence="1">GP-PDE domain-containing protein</fullName>
    </recommendedName>
</protein>
<name>A0AAV5G6I1_9BASI</name>
<dbReference type="PANTHER" id="PTHR43805:SF1">
    <property type="entry name" value="GP-PDE DOMAIN-CONTAINING PROTEIN"/>
    <property type="match status" value="1"/>
</dbReference>
<organism evidence="2 3">
    <name type="scientific">Rhodotorula paludigena</name>
    <dbReference type="NCBI Taxonomy" id="86838"/>
    <lineage>
        <taxon>Eukaryota</taxon>
        <taxon>Fungi</taxon>
        <taxon>Dikarya</taxon>
        <taxon>Basidiomycota</taxon>
        <taxon>Pucciniomycotina</taxon>
        <taxon>Microbotryomycetes</taxon>
        <taxon>Sporidiobolales</taxon>
        <taxon>Sporidiobolaceae</taxon>
        <taxon>Rhodotorula</taxon>
    </lineage>
</organism>
<comment type="caution">
    <text evidence="2">The sequence shown here is derived from an EMBL/GenBank/DDBJ whole genome shotgun (WGS) entry which is preliminary data.</text>
</comment>
<dbReference type="Gene3D" id="3.20.20.190">
    <property type="entry name" value="Phosphatidylinositol (PI) phosphodiesterase"/>
    <property type="match status" value="1"/>
</dbReference>
<gene>
    <name evidence="2" type="ORF">Rhopal_001126-T1</name>
</gene>
<keyword evidence="3" id="KW-1185">Reference proteome</keyword>
<dbReference type="InterPro" id="IPR030395">
    <property type="entry name" value="GP_PDE_dom"/>
</dbReference>
<evidence type="ECO:0000313" key="2">
    <source>
        <dbReference type="EMBL" id="GJN88161.1"/>
    </source>
</evidence>
<dbReference type="GO" id="GO:0006629">
    <property type="term" value="P:lipid metabolic process"/>
    <property type="evidence" value="ECO:0007669"/>
    <property type="project" value="InterPro"/>
</dbReference>
<accession>A0AAV5G6I1</accession>
<feature type="domain" description="GP-PDE" evidence="1">
    <location>
        <begin position="26"/>
        <end position="267"/>
    </location>
</feature>
<evidence type="ECO:0000313" key="3">
    <source>
        <dbReference type="Proteomes" id="UP001342314"/>
    </source>
</evidence>
<dbReference type="PROSITE" id="PS51704">
    <property type="entry name" value="GP_PDE"/>
    <property type="match status" value="1"/>
</dbReference>
<sequence length="343" mass="38309">MAAPAPAPAPVKPALERNKDSFDYAPACWGHRGASAAFPENTIASFAAAIRDGAEGIETDVHVTLDDEIVTFHDPRVDRTMNGTGAIAEMRYHGQLDQLRTIEEPHQKIPLLRETLDLLMQPANQHVLLNIDIKVDNEPERLFTIMRTLVEKHENWQTKLAPRLLLGLWHPKFIEPARRLLPYCRRGHIGMSPSLARKYFWNDVGTMSMSFQSMVNADGAAFREDCRKAGKDLTVWTVNSRREMIEATKWGAAAILTDRTKALLDLRAEMEQDWGKVAKETSSLFAWTSFWYSGIANYLISSWEAYLLTKVGGRFQLVPPLPAQAAAHAQGNPPPTVVAKVGA</sequence>
<dbReference type="EMBL" id="BQKY01000002">
    <property type="protein sequence ID" value="GJN88161.1"/>
    <property type="molecule type" value="Genomic_DNA"/>
</dbReference>
<dbReference type="SUPFAM" id="SSF51695">
    <property type="entry name" value="PLC-like phosphodiesterases"/>
    <property type="match status" value="1"/>
</dbReference>
<dbReference type="AlphaFoldDB" id="A0AAV5G6I1"/>
<dbReference type="Pfam" id="PF03009">
    <property type="entry name" value="GDPD"/>
    <property type="match status" value="1"/>
</dbReference>
<reference evidence="2 3" key="1">
    <citation type="submission" date="2021-12" db="EMBL/GenBank/DDBJ databases">
        <title>High titer production of polyol ester of fatty acids by Rhodotorula paludigena BS15 towards product separation-free biomass refinery.</title>
        <authorList>
            <person name="Mano J."/>
            <person name="Ono H."/>
            <person name="Tanaka T."/>
            <person name="Naito K."/>
            <person name="Sushida H."/>
            <person name="Ike M."/>
            <person name="Tokuyasu K."/>
            <person name="Kitaoka M."/>
        </authorList>
    </citation>
    <scope>NUCLEOTIDE SEQUENCE [LARGE SCALE GENOMIC DNA]</scope>
    <source>
        <strain evidence="2 3">BS15</strain>
    </source>
</reference>
<dbReference type="GO" id="GO:0008081">
    <property type="term" value="F:phosphoric diester hydrolase activity"/>
    <property type="evidence" value="ECO:0007669"/>
    <property type="project" value="InterPro"/>
</dbReference>
<evidence type="ECO:0000259" key="1">
    <source>
        <dbReference type="PROSITE" id="PS51704"/>
    </source>
</evidence>